<dbReference type="Pfam" id="PF00078">
    <property type="entry name" value="RVT_1"/>
    <property type="match status" value="1"/>
</dbReference>
<evidence type="ECO:0000259" key="1">
    <source>
        <dbReference type="PROSITE" id="PS50878"/>
    </source>
</evidence>
<accession>A0A023FFT7</accession>
<dbReference type="AlphaFoldDB" id="A0A023FFT7"/>
<dbReference type="PROSITE" id="PS50878">
    <property type="entry name" value="RT_POL"/>
    <property type="match status" value="1"/>
</dbReference>
<dbReference type="EMBL" id="GBBK01004929">
    <property type="protein sequence ID" value="JAC19553.1"/>
    <property type="molecule type" value="mRNA"/>
</dbReference>
<reference evidence="2" key="1">
    <citation type="submission" date="2014-03" db="EMBL/GenBank/DDBJ databases">
        <title>The sialotranscriptome of Amblyomma triste, Amblyomma parvum and Amblyomma cajennense ticks, uncovered by 454-based RNA-seq.</title>
        <authorList>
            <person name="Garcia G.R."/>
            <person name="Gardinassi L.G."/>
            <person name="Ribeiro J.M."/>
            <person name="Anatriello E."/>
            <person name="Ferreira B.R."/>
            <person name="Moreira H.N."/>
            <person name="Mafra C."/>
            <person name="Olegario M.M."/>
            <person name="Szabo P.J."/>
            <person name="Miranda-Santos I.K."/>
            <person name="Maruyama S.R."/>
        </authorList>
    </citation>
    <scope>NUCLEOTIDE SEQUENCE</scope>
    <source>
        <strain evidence="2">Uberlandia</strain>
        <tissue evidence="2">Salivary glands</tissue>
    </source>
</reference>
<evidence type="ECO:0000313" key="2">
    <source>
        <dbReference type="EMBL" id="JAC19553.1"/>
    </source>
</evidence>
<name>A0A023FFT7_AMBCJ</name>
<sequence>MVEGVVQSQKLPALLYADDIVLVADSGEELQRLLDVCSLRASQLGLRFSARKSAVMTWGAPEMGDVGQVLTLQERVIPSVSSYRYLGVQLTAGGDYLVAHEKLAHEKALRGQGVLKARALWAFSRMEVVRGLWKAVMVPGLTFGNAVLCLSSATREFLERRQREVGRQALGAHRSTPNEAVQGDVGWSAFEAREAVAKLGFEIRSWALGQERWVNRVRRCLLYSSLSTRWVKRVRGLATKFEVPLPALCDLKGTSLSRGQLRARVSATETHRWRTTAENKSALSTYCARKTEIKQERFYDNSVGSSLLFEARAGVLRTRLWWAKCKRQDATEAEVTCVVCQQEKETAEHVVLTCPVLQPQHPVGTLFAQALGFPPLRPLDGNAAAIATADIGGTDAVADAVKTTKRRLTLWRELSMKTRKTPK</sequence>
<proteinExistence type="evidence at transcript level"/>
<dbReference type="PANTHER" id="PTHR47027">
    <property type="entry name" value="REVERSE TRANSCRIPTASE DOMAIN-CONTAINING PROTEIN"/>
    <property type="match status" value="1"/>
</dbReference>
<feature type="domain" description="Reverse transcriptase" evidence="1">
    <location>
        <begin position="1"/>
        <end position="90"/>
    </location>
</feature>
<dbReference type="PANTHER" id="PTHR47027:SF20">
    <property type="entry name" value="REVERSE TRANSCRIPTASE-LIKE PROTEIN WITH RNA-DIRECTED DNA POLYMERASE DOMAIN"/>
    <property type="match status" value="1"/>
</dbReference>
<dbReference type="InterPro" id="IPR000477">
    <property type="entry name" value="RT_dom"/>
</dbReference>
<protein>
    <submittedName>
        <fullName evidence="2">Putative outcast ele5 orf2-h 1e-60-j 4</fullName>
    </submittedName>
</protein>
<organism evidence="2">
    <name type="scientific">Amblyomma cajennense</name>
    <name type="common">Cayenne tick</name>
    <name type="synonym">Acarus cajennensis</name>
    <dbReference type="NCBI Taxonomy" id="34607"/>
    <lineage>
        <taxon>Eukaryota</taxon>
        <taxon>Metazoa</taxon>
        <taxon>Ecdysozoa</taxon>
        <taxon>Arthropoda</taxon>
        <taxon>Chelicerata</taxon>
        <taxon>Arachnida</taxon>
        <taxon>Acari</taxon>
        <taxon>Parasitiformes</taxon>
        <taxon>Ixodida</taxon>
        <taxon>Ixodoidea</taxon>
        <taxon>Ixodidae</taxon>
        <taxon>Amblyomminae</taxon>
        <taxon>Amblyomma</taxon>
    </lineage>
</organism>